<feature type="compositionally biased region" description="Basic and acidic residues" evidence="2">
    <location>
        <begin position="305"/>
        <end position="315"/>
    </location>
</feature>
<dbReference type="GO" id="GO:0006654">
    <property type="term" value="P:phosphatidic acid biosynthetic process"/>
    <property type="evidence" value="ECO:0007669"/>
    <property type="project" value="TreeGrafter"/>
</dbReference>
<dbReference type="PANTHER" id="PTHR42886">
    <property type="entry name" value="RE40534P-RELATED"/>
    <property type="match status" value="1"/>
</dbReference>
<evidence type="ECO:0000256" key="1">
    <source>
        <dbReference type="ARBA" id="ARBA00038097"/>
    </source>
</evidence>
<dbReference type="GO" id="GO:0042171">
    <property type="term" value="F:lysophosphatidic acid acyltransferase activity"/>
    <property type="evidence" value="ECO:0007669"/>
    <property type="project" value="TreeGrafter"/>
</dbReference>
<feature type="region of interest" description="Disordered" evidence="2">
    <location>
        <begin position="303"/>
        <end position="370"/>
    </location>
</feature>
<dbReference type="SUPFAM" id="SSF53474">
    <property type="entry name" value="alpha/beta-Hydrolases"/>
    <property type="match status" value="1"/>
</dbReference>
<gene>
    <name evidence="4" type="ORF">HAND00432_LOCUS24175</name>
</gene>
<dbReference type="Gene3D" id="3.40.50.1820">
    <property type="entry name" value="alpha/beta hydrolase"/>
    <property type="match status" value="1"/>
</dbReference>
<comment type="similarity">
    <text evidence="1">Belongs to the peptidase S33 family. ABHD4/ABHD5 subfamily.</text>
</comment>
<dbReference type="GO" id="GO:0055088">
    <property type="term" value="P:lipid homeostasis"/>
    <property type="evidence" value="ECO:0007669"/>
    <property type="project" value="TreeGrafter"/>
</dbReference>
<evidence type="ECO:0000259" key="3">
    <source>
        <dbReference type="Pfam" id="PF00561"/>
    </source>
</evidence>
<dbReference type="EMBL" id="HBFX01040124">
    <property type="protein sequence ID" value="CAD8973174.1"/>
    <property type="molecule type" value="Transcribed_RNA"/>
</dbReference>
<dbReference type="Pfam" id="PF00561">
    <property type="entry name" value="Abhydrolase_1"/>
    <property type="match status" value="1"/>
</dbReference>
<evidence type="ECO:0000256" key="2">
    <source>
        <dbReference type="SAM" id="MobiDB-lite"/>
    </source>
</evidence>
<feature type="domain" description="AB hydrolase-1" evidence="3">
    <location>
        <begin position="37"/>
        <end position="289"/>
    </location>
</feature>
<proteinExistence type="inferred from homology"/>
<sequence>MLSSATRASASVKTAGRPGSQLYTVDLEGPDGTDHLPPVVLVHGFGMGLGFWARQLDEIRKHRRVLAFDLPGMGCSDRPKFTGSTTKEAEDYFLGAIRDWQQGMGIQRMILVGHAFGAYLAATYALRYPKSVTQLLLSSPSGLEKYNKYHDHGDVHLIMSVLWRLHVTPQSLVRALGGWMGRLLVRSFAAARFVGESSLSLGQLTDYLYHLWVLRSDAEKPYRLLVGIGGYGRKPLCDRMHKLKAPATFIFGEHDWRSHAPADNLLPRLPILAKVVLIRDATHHAYLDNSSHFNALVTGTLTRGQDGRASAKKEPSLYAPSPSRRSNLGSQDGISEEEDASEGGDAPSVSHSGRTRFRGAPPRQPEFVVF</sequence>
<accession>A0A7S1HA70</accession>
<name>A0A7S1HA70_HEMAN</name>
<evidence type="ECO:0000313" key="4">
    <source>
        <dbReference type="EMBL" id="CAD8973174.1"/>
    </source>
</evidence>
<feature type="compositionally biased region" description="Polar residues" evidence="2">
    <location>
        <begin position="323"/>
        <end position="333"/>
    </location>
</feature>
<protein>
    <recommendedName>
        <fullName evidence="3">AB hydrolase-1 domain-containing protein</fullName>
    </recommendedName>
</protein>
<dbReference type="InterPro" id="IPR000073">
    <property type="entry name" value="AB_hydrolase_1"/>
</dbReference>
<reference evidence="4" key="1">
    <citation type="submission" date="2021-01" db="EMBL/GenBank/DDBJ databases">
        <authorList>
            <person name="Corre E."/>
            <person name="Pelletier E."/>
            <person name="Niang G."/>
            <person name="Scheremetjew M."/>
            <person name="Finn R."/>
            <person name="Kale V."/>
            <person name="Holt S."/>
            <person name="Cochrane G."/>
            <person name="Meng A."/>
            <person name="Brown T."/>
            <person name="Cohen L."/>
        </authorList>
    </citation>
    <scope>NUCLEOTIDE SEQUENCE</scope>
    <source>
        <strain evidence="4">CCMP644</strain>
    </source>
</reference>
<organism evidence="4">
    <name type="scientific">Hemiselmis andersenii</name>
    <name type="common">Cryptophyte alga</name>
    <dbReference type="NCBI Taxonomy" id="464988"/>
    <lineage>
        <taxon>Eukaryota</taxon>
        <taxon>Cryptophyceae</taxon>
        <taxon>Cryptomonadales</taxon>
        <taxon>Hemiselmidaceae</taxon>
        <taxon>Hemiselmis</taxon>
    </lineage>
</organism>
<dbReference type="InterPro" id="IPR029058">
    <property type="entry name" value="AB_hydrolase_fold"/>
</dbReference>
<dbReference type="AlphaFoldDB" id="A0A7S1HA70"/>
<dbReference type="PRINTS" id="PR00111">
    <property type="entry name" value="ABHYDROLASE"/>
</dbReference>
<dbReference type="PANTHER" id="PTHR42886:SF29">
    <property type="entry name" value="PUMMELIG, ISOFORM A"/>
    <property type="match status" value="1"/>
</dbReference>
<dbReference type="GO" id="GO:0052689">
    <property type="term" value="F:carboxylic ester hydrolase activity"/>
    <property type="evidence" value="ECO:0007669"/>
    <property type="project" value="TreeGrafter"/>
</dbReference>